<dbReference type="PANTHER" id="PTHR38032">
    <property type="entry name" value="POLYMERASE-RELATED"/>
    <property type="match status" value="1"/>
</dbReference>
<name>A0A1I7JLS0_9BURK</name>
<dbReference type="Pfam" id="PF20250">
    <property type="entry name" value="FapA_N"/>
    <property type="match status" value="1"/>
</dbReference>
<dbReference type="EMBL" id="FPBO01000012">
    <property type="protein sequence ID" value="SFU86106.1"/>
    <property type="molecule type" value="Genomic_DNA"/>
</dbReference>
<evidence type="ECO:0000313" key="3">
    <source>
        <dbReference type="Proteomes" id="UP000199391"/>
    </source>
</evidence>
<evidence type="ECO:0000313" key="2">
    <source>
        <dbReference type="EMBL" id="SFU86106.1"/>
    </source>
</evidence>
<accession>A0A1I7JLS0</accession>
<dbReference type="PANTHER" id="PTHR38032:SF1">
    <property type="entry name" value="RNA-BINDING PROTEIN KHPB N-TERMINAL DOMAIN-CONTAINING PROTEIN"/>
    <property type="match status" value="1"/>
</dbReference>
<dbReference type="STRING" id="1035707.SAMN05216552_101233"/>
<reference evidence="3" key="1">
    <citation type="submission" date="2016-10" db="EMBL/GenBank/DDBJ databases">
        <authorList>
            <person name="Varghese N."/>
            <person name="Submissions S."/>
        </authorList>
    </citation>
    <scope>NUCLEOTIDE SEQUENCE [LARGE SCALE GENOMIC DNA]</scope>
    <source>
        <strain evidence="3">CGMCC 1.11014</strain>
    </source>
</reference>
<sequence length="623" mass="66916">MRVSNDVQAAEAPAGGELPSSLVQRADGVYFRGDATAAASQAAVNHVFLGNGYFTGLDYAVFIRALYNAGAELPDNVKGKPLIRFADGIAPFPPERRELYKSVKIINGEAEYYFEPVFFFAPDMPPQPARLIFEEFVADMWVKGIRFGIDAPAVRATIAAGRVTRLIAARRLAATPGRDAAIVEVSQSLHRSNAPREMANGRFDLNTFQNRFPQVPPHVKLLRKVPMVAGIRGYELSGIPLEAPQPRDIDLASVAGPGTLVETVNGVEFLVSAVEGFISVDGSKKISIGPKIISREGVSVRTTGNLQLTGEYEEFGEVQEQRSVDGGSITIHGDVYGNINSRGGVINLQRNLMGGAATNVDGHINVKGVASNAVLQTKQGDVVLGRAESCIISGTRVVIGEASNCEIMADEVVIKNASGCAIAARRIEIGSAGPRKQIEMLLFPMVPDTAKYDKAIAEYEEKAARHGAVAARHKADIDAITNEPDVRNYLTLATRVRKQEVVLTPEQLALFQKMAVQVGPALRSVGKLSLSAKEAQGLQAQTREQAAAVLRQKEALLGEGRCVVKLVEGETVVRTMLYNPDHGAAYDLAPREIKSRLRATASRVAAIFSGSSGSVDWRAVPAQ</sequence>
<gene>
    <name evidence="2" type="ORF">SAMN05216552_101233</name>
</gene>
<dbReference type="OrthoDB" id="8578642at2"/>
<proteinExistence type="predicted"/>
<dbReference type="InterPro" id="IPR005646">
    <property type="entry name" value="FapA"/>
</dbReference>
<dbReference type="Proteomes" id="UP000199391">
    <property type="component" value="Unassembled WGS sequence"/>
</dbReference>
<dbReference type="InterPro" id="IPR046866">
    <property type="entry name" value="FapA_N"/>
</dbReference>
<feature type="domain" description="Flagellar Assembly Protein A N-terminal region" evidence="1">
    <location>
        <begin position="129"/>
        <end position="281"/>
    </location>
</feature>
<organism evidence="2 3">
    <name type="scientific">Pseudoduganella namucuonensis</name>
    <dbReference type="NCBI Taxonomy" id="1035707"/>
    <lineage>
        <taxon>Bacteria</taxon>
        <taxon>Pseudomonadati</taxon>
        <taxon>Pseudomonadota</taxon>
        <taxon>Betaproteobacteria</taxon>
        <taxon>Burkholderiales</taxon>
        <taxon>Oxalobacteraceae</taxon>
        <taxon>Telluria group</taxon>
        <taxon>Pseudoduganella</taxon>
    </lineage>
</organism>
<protein>
    <recommendedName>
        <fullName evidence="1">Flagellar Assembly Protein A N-terminal region domain-containing protein</fullName>
    </recommendedName>
</protein>
<dbReference type="AlphaFoldDB" id="A0A1I7JLS0"/>
<keyword evidence="3" id="KW-1185">Reference proteome</keyword>
<evidence type="ECO:0000259" key="1">
    <source>
        <dbReference type="Pfam" id="PF20250"/>
    </source>
</evidence>